<evidence type="ECO:0000313" key="5">
    <source>
        <dbReference type="EMBL" id="POS69548.1"/>
    </source>
</evidence>
<dbReference type="GO" id="GO:0005506">
    <property type="term" value="F:iron ion binding"/>
    <property type="evidence" value="ECO:0007669"/>
    <property type="project" value="InterPro"/>
</dbReference>
<dbReference type="OrthoDB" id="3366823at2759"/>
<dbReference type="PANTHER" id="PTHR24304:SF2">
    <property type="entry name" value="24-HYDROXYCHOLESTEROL 7-ALPHA-HYDROXYLASE"/>
    <property type="match status" value="1"/>
</dbReference>
<dbReference type="Proteomes" id="UP000094444">
    <property type="component" value="Unassembled WGS sequence"/>
</dbReference>
<dbReference type="InterPro" id="IPR036396">
    <property type="entry name" value="Cyt_P450_sf"/>
</dbReference>
<reference evidence="5" key="1">
    <citation type="submission" date="2017-09" db="EMBL/GenBank/DDBJ databases">
        <title>Polyketide synthases of a Diaporthe helianthi virulent isolate.</title>
        <authorList>
            <person name="Baroncelli R."/>
        </authorList>
    </citation>
    <scope>NUCLEOTIDE SEQUENCE [LARGE SCALE GENOMIC DNA]</scope>
    <source>
        <strain evidence="5">7/96</strain>
    </source>
</reference>
<dbReference type="PANTHER" id="PTHR24304">
    <property type="entry name" value="CYTOCHROME P450 FAMILY 7"/>
    <property type="match status" value="1"/>
</dbReference>
<comment type="caution">
    <text evidence="5">The sequence shown here is derived from an EMBL/GenBank/DDBJ whole genome shotgun (WGS) entry which is preliminary data.</text>
</comment>
<dbReference type="GO" id="GO:0020037">
    <property type="term" value="F:heme binding"/>
    <property type="evidence" value="ECO:0007669"/>
    <property type="project" value="InterPro"/>
</dbReference>
<dbReference type="InterPro" id="IPR001128">
    <property type="entry name" value="Cyt_P450"/>
</dbReference>
<organism evidence="5 6">
    <name type="scientific">Diaporthe helianthi</name>
    <dbReference type="NCBI Taxonomy" id="158607"/>
    <lineage>
        <taxon>Eukaryota</taxon>
        <taxon>Fungi</taxon>
        <taxon>Dikarya</taxon>
        <taxon>Ascomycota</taxon>
        <taxon>Pezizomycotina</taxon>
        <taxon>Sordariomycetes</taxon>
        <taxon>Sordariomycetidae</taxon>
        <taxon>Diaporthales</taxon>
        <taxon>Diaporthaceae</taxon>
        <taxon>Diaporthe</taxon>
    </lineage>
</organism>
<dbReference type="AlphaFoldDB" id="A0A2P5HH25"/>
<name>A0A2P5HH25_DIAHE</name>
<keyword evidence="4" id="KW-0408">Iron</keyword>
<evidence type="ECO:0000256" key="3">
    <source>
        <dbReference type="ARBA" id="ARBA00022723"/>
    </source>
</evidence>
<accession>A0A2P5HH25</accession>
<evidence type="ECO:0000256" key="4">
    <source>
        <dbReference type="ARBA" id="ARBA00023004"/>
    </source>
</evidence>
<keyword evidence="2" id="KW-0349">Heme</keyword>
<evidence type="ECO:0008006" key="7">
    <source>
        <dbReference type="Google" id="ProtNLM"/>
    </source>
</evidence>
<dbReference type="SUPFAM" id="SSF48264">
    <property type="entry name" value="Cytochrome P450"/>
    <property type="match status" value="1"/>
</dbReference>
<dbReference type="STRING" id="158607.A0A2P5HH25"/>
<keyword evidence="6" id="KW-1185">Reference proteome</keyword>
<dbReference type="Gene3D" id="1.10.630.10">
    <property type="entry name" value="Cytochrome P450"/>
    <property type="match status" value="1"/>
</dbReference>
<keyword evidence="3" id="KW-0479">Metal-binding</keyword>
<evidence type="ECO:0000256" key="1">
    <source>
        <dbReference type="ARBA" id="ARBA00010617"/>
    </source>
</evidence>
<dbReference type="InterPro" id="IPR050529">
    <property type="entry name" value="CYP450_sterol_14alpha_dmase"/>
</dbReference>
<dbReference type="InParanoid" id="A0A2P5HH25"/>
<dbReference type="GO" id="GO:0016705">
    <property type="term" value="F:oxidoreductase activity, acting on paired donors, with incorporation or reduction of molecular oxygen"/>
    <property type="evidence" value="ECO:0007669"/>
    <property type="project" value="InterPro"/>
</dbReference>
<dbReference type="Pfam" id="PF00067">
    <property type="entry name" value="p450"/>
    <property type="match status" value="1"/>
</dbReference>
<comment type="similarity">
    <text evidence="1">Belongs to the cytochrome P450 family.</text>
</comment>
<evidence type="ECO:0000313" key="6">
    <source>
        <dbReference type="Proteomes" id="UP000094444"/>
    </source>
</evidence>
<protein>
    <recommendedName>
        <fullName evidence="7">Cytochrome P450</fullName>
    </recommendedName>
</protein>
<gene>
    <name evidence="5" type="ORF">DHEL01_v212058</name>
</gene>
<evidence type="ECO:0000256" key="2">
    <source>
        <dbReference type="ARBA" id="ARBA00022617"/>
    </source>
</evidence>
<dbReference type="GO" id="GO:0008395">
    <property type="term" value="F:steroid hydroxylase activity"/>
    <property type="evidence" value="ECO:0007669"/>
    <property type="project" value="TreeGrafter"/>
</dbReference>
<proteinExistence type="inferred from homology"/>
<dbReference type="EMBL" id="MAVT02002178">
    <property type="protein sequence ID" value="POS69548.1"/>
    <property type="molecule type" value="Genomic_DNA"/>
</dbReference>
<sequence>MTYSRTMALDTEAWTQAGRVLRKPLEEFDAERFLVEPDWNCPGVSSQAGAKRFGNGGQRRFSTDGLTGLWVPYGGGDHTCPGRHLAKQQMLVTFAMLLSEFEMEFSADSKAVVNVKPDMKFAPFGSLPPTGPAGFRFRRRQALVH</sequence>